<comment type="subcellular location">
    <subcellularLocation>
        <location evidence="1">Mitochondrion inner membrane</location>
        <topology evidence="1">Single-pass membrane protein</topology>
        <orientation evidence="1">Matrix side</orientation>
    </subcellularLocation>
</comment>
<evidence type="ECO:0000313" key="14">
    <source>
        <dbReference type="EnsemblMetazoa" id="PHUM351570-PA"/>
    </source>
</evidence>
<evidence type="ECO:0000256" key="9">
    <source>
        <dbReference type="ARBA" id="ARBA00023128"/>
    </source>
</evidence>
<gene>
    <name evidence="14" type="primary">8231971</name>
    <name evidence="13" type="ORF">Phum_PHUM351570</name>
</gene>
<proteinExistence type="inferred from homology"/>
<keyword evidence="5 12" id="KW-0812">Transmembrane</keyword>
<evidence type="ECO:0000256" key="4">
    <source>
        <dbReference type="ARBA" id="ARBA00022660"/>
    </source>
</evidence>
<dbReference type="PANTHER" id="PTHR13099:SF0">
    <property type="entry name" value="NADH DEHYDROGENASE [UBIQUINONE] 1 SUBUNIT C2-RELATED"/>
    <property type="match status" value="1"/>
</dbReference>
<keyword evidence="15" id="KW-1185">Reference proteome</keyword>
<dbReference type="OrthoDB" id="6329847at2759"/>
<feature type="region of interest" description="Disordered" evidence="11">
    <location>
        <begin position="1"/>
        <end position="23"/>
    </location>
</feature>
<evidence type="ECO:0000313" key="15">
    <source>
        <dbReference type="Proteomes" id="UP000009046"/>
    </source>
</evidence>
<feature type="transmembrane region" description="Helical" evidence="12">
    <location>
        <begin position="72"/>
        <end position="90"/>
    </location>
</feature>
<sequence>MDEAPCNFSNAGEAARQPDAPKLSGAPIDLFTFRDGEGSGYSWKDKNFFPVSMGALGITVPIVYNYLLRRPLWSGVPLYFLSIGGFYFFAKQWNTYRLGALMEKEAIYKHYISLHPEDFPPFEKTQIKDLFVPWTPVR</sequence>
<evidence type="ECO:0000256" key="11">
    <source>
        <dbReference type="SAM" id="MobiDB-lite"/>
    </source>
</evidence>
<feature type="transmembrane region" description="Helical" evidence="12">
    <location>
        <begin position="48"/>
        <end position="66"/>
    </location>
</feature>
<dbReference type="Proteomes" id="UP000009046">
    <property type="component" value="Unassembled WGS sequence"/>
</dbReference>
<organism>
    <name type="scientific">Pediculus humanus subsp. corporis</name>
    <name type="common">Body louse</name>
    <dbReference type="NCBI Taxonomy" id="121224"/>
    <lineage>
        <taxon>Eukaryota</taxon>
        <taxon>Metazoa</taxon>
        <taxon>Ecdysozoa</taxon>
        <taxon>Arthropoda</taxon>
        <taxon>Hexapoda</taxon>
        <taxon>Insecta</taxon>
        <taxon>Pterygota</taxon>
        <taxon>Neoptera</taxon>
        <taxon>Paraneoptera</taxon>
        <taxon>Psocodea</taxon>
        <taxon>Troctomorpha</taxon>
        <taxon>Phthiraptera</taxon>
        <taxon>Anoplura</taxon>
        <taxon>Pediculidae</taxon>
        <taxon>Pediculus</taxon>
    </lineage>
</organism>
<dbReference type="EMBL" id="DS235354">
    <property type="protein sequence ID" value="EEB15146.1"/>
    <property type="molecule type" value="Genomic_DNA"/>
</dbReference>
<evidence type="ECO:0000313" key="13">
    <source>
        <dbReference type="EMBL" id="EEB15146.1"/>
    </source>
</evidence>
<accession>E0VP40</accession>
<protein>
    <submittedName>
        <fullName evidence="13">NADH-ubiquinone oxidoreductase subunit B14.5B, putative</fullName>
    </submittedName>
</protein>
<dbReference type="RefSeq" id="XP_002427884.1">
    <property type="nucleotide sequence ID" value="XM_002427839.1"/>
</dbReference>
<evidence type="ECO:0000256" key="2">
    <source>
        <dbReference type="ARBA" id="ARBA00008674"/>
    </source>
</evidence>
<dbReference type="GO" id="GO:0006120">
    <property type="term" value="P:mitochondrial electron transport, NADH to ubiquinone"/>
    <property type="evidence" value="ECO:0007669"/>
    <property type="project" value="InterPro"/>
</dbReference>
<evidence type="ECO:0000256" key="10">
    <source>
        <dbReference type="ARBA" id="ARBA00023136"/>
    </source>
</evidence>
<dbReference type="AlphaFoldDB" id="E0VP40"/>
<keyword evidence="4" id="KW-0679">Respiratory chain</keyword>
<evidence type="ECO:0000256" key="12">
    <source>
        <dbReference type="SAM" id="Phobius"/>
    </source>
</evidence>
<evidence type="ECO:0000256" key="1">
    <source>
        <dbReference type="ARBA" id="ARBA00004298"/>
    </source>
</evidence>
<dbReference type="GeneID" id="8231971"/>
<evidence type="ECO:0000256" key="7">
    <source>
        <dbReference type="ARBA" id="ARBA00022982"/>
    </source>
</evidence>
<evidence type="ECO:0000256" key="5">
    <source>
        <dbReference type="ARBA" id="ARBA00022692"/>
    </source>
</evidence>
<dbReference type="CTD" id="8231971"/>
<reference evidence="13" key="1">
    <citation type="submission" date="2007-04" db="EMBL/GenBank/DDBJ databases">
        <title>Annotation of Pediculus humanus corporis strain USDA.</title>
        <authorList>
            <person name="Kirkness E."/>
            <person name="Hannick L."/>
            <person name="Hass B."/>
            <person name="Bruggner R."/>
            <person name="Lawson D."/>
            <person name="Bidwell S."/>
            <person name="Joardar V."/>
            <person name="Caler E."/>
            <person name="Walenz B."/>
            <person name="Inman J."/>
            <person name="Schobel S."/>
            <person name="Galinsky K."/>
            <person name="Amedeo P."/>
            <person name="Strausberg R."/>
        </authorList>
    </citation>
    <scope>NUCLEOTIDE SEQUENCE</scope>
    <source>
        <strain evidence="13">USDA</strain>
    </source>
</reference>
<keyword evidence="9" id="KW-0496">Mitochondrion</keyword>
<dbReference type="PANTHER" id="PTHR13099">
    <property type="entry name" value="NADH-UBIQUINONE OXIDOREDUCTASE SUBUNIT B14.5B"/>
    <property type="match status" value="1"/>
</dbReference>
<evidence type="ECO:0000256" key="6">
    <source>
        <dbReference type="ARBA" id="ARBA00022792"/>
    </source>
</evidence>
<dbReference type="OMA" id="HENGCPS"/>
<dbReference type="Pfam" id="PF06374">
    <property type="entry name" value="NDUF_C2"/>
    <property type="match status" value="1"/>
</dbReference>
<dbReference type="VEuPathDB" id="VectorBase:PHUM351570"/>
<evidence type="ECO:0000256" key="8">
    <source>
        <dbReference type="ARBA" id="ARBA00022989"/>
    </source>
</evidence>
<dbReference type="EMBL" id="AAZO01004086">
    <property type="status" value="NOT_ANNOTATED_CDS"/>
    <property type="molecule type" value="Genomic_DNA"/>
</dbReference>
<keyword evidence="13" id="KW-0830">Ubiquinone</keyword>
<dbReference type="GO" id="GO:0005743">
    <property type="term" value="C:mitochondrial inner membrane"/>
    <property type="evidence" value="ECO:0007669"/>
    <property type="project" value="UniProtKB-SubCell"/>
</dbReference>
<dbReference type="FunCoup" id="E0VP40">
    <property type="interactions" value="722"/>
</dbReference>
<dbReference type="InterPro" id="IPR009423">
    <property type="entry name" value="NDUC2"/>
</dbReference>
<keyword evidence="7" id="KW-0249">Electron transport</keyword>
<evidence type="ECO:0000256" key="3">
    <source>
        <dbReference type="ARBA" id="ARBA00022448"/>
    </source>
</evidence>
<reference evidence="13" key="2">
    <citation type="submission" date="2007-04" db="EMBL/GenBank/DDBJ databases">
        <title>The genome of the human body louse.</title>
        <authorList>
            <consortium name="The Human Body Louse Genome Consortium"/>
            <person name="Kirkness E."/>
            <person name="Walenz B."/>
            <person name="Hass B."/>
            <person name="Bruggner R."/>
            <person name="Strausberg R."/>
        </authorList>
    </citation>
    <scope>NUCLEOTIDE SEQUENCE</scope>
    <source>
        <strain evidence="13">USDA</strain>
    </source>
</reference>
<dbReference type="STRING" id="121224.E0VP40"/>
<keyword evidence="8 12" id="KW-1133">Transmembrane helix</keyword>
<dbReference type="eggNOG" id="KOG4516">
    <property type="taxonomic scope" value="Eukaryota"/>
</dbReference>
<comment type="similarity">
    <text evidence="2">Belongs to the complex I NDUFC2 subunit family.</text>
</comment>
<dbReference type="EnsemblMetazoa" id="PHUM351570-RA">
    <property type="protein sequence ID" value="PHUM351570-PA"/>
    <property type="gene ID" value="PHUM351570"/>
</dbReference>
<name>E0VP40_PEDHC</name>
<dbReference type="KEGG" id="phu:Phum_PHUM351570"/>
<keyword evidence="6" id="KW-0999">Mitochondrion inner membrane</keyword>
<keyword evidence="3" id="KW-0813">Transport</keyword>
<dbReference type="InParanoid" id="E0VP40"/>
<reference evidence="14" key="3">
    <citation type="submission" date="2021-02" db="UniProtKB">
        <authorList>
            <consortium name="EnsemblMetazoa"/>
        </authorList>
    </citation>
    <scope>IDENTIFICATION</scope>
    <source>
        <strain evidence="14">USDA</strain>
    </source>
</reference>
<keyword evidence="10 12" id="KW-0472">Membrane</keyword>
<dbReference type="HOGENOM" id="CLU_160193_0_0_1"/>